<dbReference type="InterPro" id="IPR008266">
    <property type="entry name" value="Tyr_kinase_AS"/>
</dbReference>
<evidence type="ECO:0000256" key="1">
    <source>
        <dbReference type="ARBA" id="ARBA00004167"/>
    </source>
</evidence>
<dbReference type="PANTHER" id="PTHR24416">
    <property type="entry name" value="TYROSINE-PROTEIN KINASE RECEPTOR"/>
    <property type="match status" value="1"/>
</dbReference>
<keyword evidence="5" id="KW-1133">Transmembrane helix</keyword>
<feature type="compositionally biased region" description="Pro residues" evidence="4">
    <location>
        <begin position="1"/>
        <end position="13"/>
    </location>
</feature>
<evidence type="ECO:0000256" key="2">
    <source>
        <dbReference type="ARBA" id="ARBA00051243"/>
    </source>
</evidence>
<dbReference type="Gene3D" id="3.30.200.20">
    <property type="entry name" value="Phosphorylase Kinase, domain 1"/>
    <property type="match status" value="1"/>
</dbReference>
<evidence type="ECO:0000313" key="7">
    <source>
        <dbReference type="EMBL" id="CAL8068923.1"/>
    </source>
</evidence>
<dbReference type="Gene3D" id="1.10.510.10">
    <property type="entry name" value="Transferase(Phosphotransferase) domain 1"/>
    <property type="match status" value="1"/>
</dbReference>
<keyword evidence="5" id="KW-0812">Transmembrane</keyword>
<comment type="catalytic activity">
    <reaction evidence="2">
        <text>L-tyrosyl-[protein] + ATP = O-phospho-L-tyrosyl-[protein] + ADP + H(+)</text>
        <dbReference type="Rhea" id="RHEA:10596"/>
        <dbReference type="Rhea" id="RHEA-COMP:10136"/>
        <dbReference type="Rhea" id="RHEA-COMP:20101"/>
        <dbReference type="ChEBI" id="CHEBI:15378"/>
        <dbReference type="ChEBI" id="CHEBI:30616"/>
        <dbReference type="ChEBI" id="CHEBI:46858"/>
        <dbReference type="ChEBI" id="CHEBI:61978"/>
        <dbReference type="ChEBI" id="CHEBI:456216"/>
        <dbReference type="EC" id="2.7.10.1"/>
    </reaction>
</comment>
<dbReference type="InterPro" id="IPR050122">
    <property type="entry name" value="RTK"/>
</dbReference>
<dbReference type="InterPro" id="IPR000719">
    <property type="entry name" value="Prot_kinase_dom"/>
</dbReference>
<sequence length="431" mass="49162">MQPAPTPMEPLPPLTELASSTMESHHQLMEPSPMASSTERTDVGSPQTSTGIPNTLIQSANYPYWVWIVVMGAISSTVIITCLVVLLALYAVQRFKRQILLTQADRTEFFEGTTSKNTEVSRHNSDTQQDAYIMMKYNTDKFEIAKNEFQFGDAEKKCILGEGNFGFVYRVRVTRFESEVAVKTPRNGCSRQAIKSLLYEIKIMSYVGDHDNVIKFLGAYTKEIKTGVLFIATELCTMGSLQAHLQKMGRNTKDNLVYIIPQLFRFCFEIASGMQFISEKGVIHGDLAARNVLLDSNSVCKITDFGLSKKLYQYQVYIKKHQEELPWRWLAVETLKRQEFSTKSDVWSYGVTLWEIFSYGVHPYPGLSWTLDFVELLDSGMRLTKPKNAPHNVYNKMLDCWNSCPNSRPNFEELANFFSTLMRDSNYSNSV</sequence>
<evidence type="ECO:0000259" key="6">
    <source>
        <dbReference type="PROSITE" id="PS50011"/>
    </source>
</evidence>
<feature type="region of interest" description="Disordered" evidence="4">
    <location>
        <begin position="1"/>
        <end position="50"/>
    </location>
</feature>
<dbReference type="PANTHER" id="PTHR24416:SF611">
    <property type="entry name" value="TYROSINE-PROTEIN KINASE TRANSMEMBRANE RECEPTOR ROR"/>
    <property type="match status" value="1"/>
</dbReference>
<dbReference type="PROSITE" id="PS00107">
    <property type="entry name" value="PROTEIN_KINASE_ATP"/>
    <property type="match status" value="1"/>
</dbReference>
<comment type="subcellular location">
    <subcellularLocation>
        <location evidence="1">Membrane</location>
        <topology evidence="1">Single-pass membrane protein</topology>
    </subcellularLocation>
</comment>
<evidence type="ECO:0000256" key="3">
    <source>
        <dbReference type="PROSITE-ProRule" id="PRU10141"/>
    </source>
</evidence>
<feature type="domain" description="Protein kinase" evidence="6">
    <location>
        <begin position="154"/>
        <end position="418"/>
    </location>
</feature>
<name>A0ABP1PPT4_9HEXA</name>
<evidence type="ECO:0000313" key="8">
    <source>
        <dbReference type="Proteomes" id="UP001642540"/>
    </source>
</evidence>
<keyword evidence="3" id="KW-0067">ATP-binding</keyword>
<dbReference type="InterPro" id="IPR001245">
    <property type="entry name" value="Ser-Thr/Tyr_kinase_cat_dom"/>
</dbReference>
<dbReference type="Proteomes" id="UP001642540">
    <property type="component" value="Unassembled WGS sequence"/>
</dbReference>
<keyword evidence="5" id="KW-0472">Membrane</keyword>
<dbReference type="InterPro" id="IPR011009">
    <property type="entry name" value="Kinase-like_dom_sf"/>
</dbReference>
<proteinExistence type="predicted"/>
<dbReference type="PROSITE" id="PS50011">
    <property type="entry name" value="PROTEIN_KINASE_DOM"/>
    <property type="match status" value="1"/>
</dbReference>
<dbReference type="InterPro" id="IPR017441">
    <property type="entry name" value="Protein_kinase_ATP_BS"/>
</dbReference>
<comment type="caution">
    <text evidence="7">The sequence shown here is derived from an EMBL/GenBank/DDBJ whole genome shotgun (WGS) entry which is preliminary data.</text>
</comment>
<feature type="compositionally biased region" description="Polar residues" evidence="4">
    <location>
        <begin position="34"/>
        <end position="50"/>
    </location>
</feature>
<keyword evidence="8" id="KW-1185">Reference proteome</keyword>
<feature type="transmembrane region" description="Helical" evidence="5">
    <location>
        <begin position="64"/>
        <end position="92"/>
    </location>
</feature>
<dbReference type="EMBL" id="CAXLJM020000002">
    <property type="protein sequence ID" value="CAL8068923.1"/>
    <property type="molecule type" value="Genomic_DNA"/>
</dbReference>
<protein>
    <recommendedName>
        <fullName evidence="6">Protein kinase domain-containing protein</fullName>
    </recommendedName>
</protein>
<feature type="binding site" evidence="3">
    <location>
        <position position="183"/>
    </location>
    <ligand>
        <name>ATP</name>
        <dbReference type="ChEBI" id="CHEBI:30616"/>
    </ligand>
</feature>
<evidence type="ECO:0000256" key="4">
    <source>
        <dbReference type="SAM" id="MobiDB-lite"/>
    </source>
</evidence>
<dbReference type="SUPFAM" id="SSF56112">
    <property type="entry name" value="Protein kinase-like (PK-like)"/>
    <property type="match status" value="1"/>
</dbReference>
<reference evidence="7 8" key="1">
    <citation type="submission" date="2024-08" db="EMBL/GenBank/DDBJ databases">
        <authorList>
            <person name="Cucini C."/>
            <person name="Frati F."/>
        </authorList>
    </citation>
    <scope>NUCLEOTIDE SEQUENCE [LARGE SCALE GENOMIC DNA]</scope>
</reference>
<organism evidence="7 8">
    <name type="scientific">Orchesella dallaii</name>
    <dbReference type="NCBI Taxonomy" id="48710"/>
    <lineage>
        <taxon>Eukaryota</taxon>
        <taxon>Metazoa</taxon>
        <taxon>Ecdysozoa</taxon>
        <taxon>Arthropoda</taxon>
        <taxon>Hexapoda</taxon>
        <taxon>Collembola</taxon>
        <taxon>Entomobryomorpha</taxon>
        <taxon>Entomobryoidea</taxon>
        <taxon>Orchesellidae</taxon>
        <taxon>Orchesellinae</taxon>
        <taxon>Orchesella</taxon>
    </lineage>
</organism>
<dbReference type="CDD" id="cd00192">
    <property type="entry name" value="PTKc"/>
    <property type="match status" value="1"/>
</dbReference>
<accession>A0ABP1PPT4</accession>
<gene>
    <name evidence="7" type="ORF">ODALV1_LOCUS530</name>
</gene>
<dbReference type="Pfam" id="PF07714">
    <property type="entry name" value="PK_Tyr_Ser-Thr"/>
    <property type="match status" value="1"/>
</dbReference>
<dbReference type="PRINTS" id="PR00109">
    <property type="entry name" value="TYRKINASE"/>
</dbReference>
<keyword evidence="3" id="KW-0547">Nucleotide-binding</keyword>
<dbReference type="PROSITE" id="PS00109">
    <property type="entry name" value="PROTEIN_KINASE_TYR"/>
    <property type="match status" value="1"/>
</dbReference>
<evidence type="ECO:0000256" key="5">
    <source>
        <dbReference type="SAM" id="Phobius"/>
    </source>
</evidence>